<evidence type="ECO:0000256" key="7">
    <source>
        <dbReference type="ARBA" id="ARBA00022670"/>
    </source>
</evidence>
<dbReference type="InterPro" id="IPR042097">
    <property type="entry name" value="Aminopeptidase_N-like_N_sf"/>
</dbReference>
<sequence>MPGTNLTREEAQHRAKLLTVDSYEIDLDLSGAQEGGTYRSVTTVRFDVAGDGGESFIDLVAPAVHEVTLNGDALDPAAVFADSRIALPGLLPGRNVLRVVADCAYTNTGEGLHRFVDPVDDQAYLYTQFEVPDARRVFASFEQPDLKATFQFTVRAPEGWTVVSNSPTPEPQDNVWAFAPTPRISTYITALIAGPYHAVHSVYEKDGQSVPLGIYCRPSLAEYLDSDAIFEVTRQGFDWFQEKFDYAYPFEKYDQLFVPEFNAGAMENAGAVTIRDQYVFRSKVTDAAYEMRAETILHELAHMWFGDLVTMEWWNDLWLNESFATYTSIACQAHAPGSRWPHAWTTFANSMKTWAYRQDQLPSTHPIMAEIGDLDDVLVNFDGITYAKGASVLKQLVAYVGQDEFFQGVQAYFKRHAFGNTRLTDLLTALEETSGRDLKTWSRAWLETAGINVLRPEIETDADGVITSFAVRQEAPALPAGAQGEPTLRPHRIAVGLYTRDAASGRLVRGERVELDVDGELTAVPQLTGKHRGDVVLLNDDDLSYAKVRLDEQSLAFVTEHLGDFEESLPRALCWASAWDMTRDGELATRDYLSLALSGIARESDIGVVQSLHRQVKLAVDLYADPAAREALLTRWTDATLAHLRTAAPGSDHQLAWARAFAATARTPEQLDLLEALLDGSQTVEGLAVDTELRWAFVERLASVGRFDEAEIATEYERDRTAAGERHAATARAARPTAEAKAEAWASVVESDKLPNAVQEAVIGGFVQTDQRELLAPYVERYFASVKDVWGARSHEMAQQIAVGLFPTVQVSEDTLRRTDEWLASAEPNAALRRLVSESRSGVERALRAQAADAAAAGA</sequence>
<protein>
    <recommendedName>
        <fullName evidence="5 12">Aminopeptidase N</fullName>
        <ecNumber evidence="4 12">3.4.11.2</ecNumber>
    </recommendedName>
</protein>
<evidence type="ECO:0000259" key="14">
    <source>
        <dbReference type="Pfam" id="PF11838"/>
    </source>
</evidence>
<dbReference type="SUPFAM" id="SSF55486">
    <property type="entry name" value="Metalloproteases ('zincins'), catalytic domain"/>
    <property type="match status" value="1"/>
</dbReference>
<keyword evidence="6 16" id="KW-0031">Aminopeptidase</keyword>
<dbReference type="SUPFAM" id="SSF63737">
    <property type="entry name" value="Leukotriene A4 hydrolase N-terminal domain"/>
    <property type="match status" value="1"/>
</dbReference>
<keyword evidence="9 16" id="KW-0378">Hydrolase</keyword>
<proteinExistence type="inferred from homology"/>
<evidence type="ECO:0000256" key="8">
    <source>
        <dbReference type="ARBA" id="ARBA00022723"/>
    </source>
</evidence>
<dbReference type="PANTHER" id="PTHR11533">
    <property type="entry name" value="PROTEASE M1 ZINC METALLOPROTEASE"/>
    <property type="match status" value="1"/>
</dbReference>
<evidence type="ECO:0000259" key="15">
    <source>
        <dbReference type="Pfam" id="PF17900"/>
    </source>
</evidence>
<organism evidence="16 17">
    <name type="scientific">Streptomyces tropicalis</name>
    <dbReference type="NCBI Taxonomy" id="3034234"/>
    <lineage>
        <taxon>Bacteria</taxon>
        <taxon>Bacillati</taxon>
        <taxon>Actinomycetota</taxon>
        <taxon>Actinomycetes</taxon>
        <taxon>Kitasatosporales</taxon>
        <taxon>Streptomycetaceae</taxon>
        <taxon>Streptomyces</taxon>
    </lineage>
</organism>
<feature type="domain" description="ERAP1-like C-terminal" evidence="14">
    <location>
        <begin position="536"/>
        <end position="845"/>
    </location>
</feature>
<dbReference type="Gene3D" id="2.60.40.1730">
    <property type="entry name" value="tricorn interacting facor f3 domain"/>
    <property type="match status" value="1"/>
</dbReference>
<dbReference type="PANTHER" id="PTHR11533:SF174">
    <property type="entry name" value="PUROMYCIN-SENSITIVE AMINOPEPTIDASE-RELATED"/>
    <property type="match status" value="1"/>
</dbReference>
<dbReference type="Pfam" id="PF01433">
    <property type="entry name" value="Peptidase_M1"/>
    <property type="match status" value="1"/>
</dbReference>
<dbReference type="Gene3D" id="1.10.390.10">
    <property type="entry name" value="Neutral Protease Domain 2"/>
    <property type="match status" value="1"/>
</dbReference>
<name>A0ABT5ZYT7_9ACTN</name>
<comment type="cofactor">
    <cofactor evidence="2">
        <name>Zn(2+)</name>
        <dbReference type="ChEBI" id="CHEBI:29105"/>
    </cofactor>
</comment>
<dbReference type="InterPro" id="IPR027268">
    <property type="entry name" value="Peptidase_M4/M1_CTD_sf"/>
</dbReference>
<evidence type="ECO:0000256" key="11">
    <source>
        <dbReference type="ARBA" id="ARBA00023049"/>
    </source>
</evidence>
<dbReference type="Pfam" id="PF11838">
    <property type="entry name" value="ERAP1_C"/>
    <property type="match status" value="1"/>
</dbReference>
<dbReference type="RefSeq" id="WP_276107078.1">
    <property type="nucleotide sequence ID" value="NZ_JARJBB010000001.1"/>
</dbReference>
<comment type="catalytic activity">
    <reaction evidence="1">
        <text>Release of an N-terminal amino acid, Xaa-|-Yaa- from a peptide, amide or arylamide. Xaa is preferably Ala, but may be most amino acids including Pro (slow action). When a terminal hydrophobic residue is followed by a prolyl residue, the two may be released as an intact Xaa-Pro dipeptide.</text>
        <dbReference type="EC" id="3.4.11.2"/>
    </reaction>
</comment>
<dbReference type="EC" id="3.4.11.2" evidence="4 12"/>
<dbReference type="Pfam" id="PF17900">
    <property type="entry name" value="Peptidase_M1_N"/>
    <property type="match status" value="1"/>
</dbReference>
<dbReference type="NCBIfam" id="TIGR02412">
    <property type="entry name" value="pepN_strep_liv"/>
    <property type="match status" value="1"/>
</dbReference>
<comment type="similarity">
    <text evidence="3">Belongs to the peptidase M1 family.</text>
</comment>
<feature type="domain" description="Peptidase M1 membrane alanine aminopeptidase" evidence="13">
    <location>
        <begin position="230"/>
        <end position="445"/>
    </location>
</feature>
<dbReference type="GO" id="GO:0016285">
    <property type="term" value="F:alanyl aminopeptidase activity"/>
    <property type="evidence" value="ECO:0007669"/>
    <property type="project" value="UniProtKB-EC"/>
</dbReference>
<keyword evidence="7" id="KW-0645">Protease</keyword>
<accession>A0ABT5ZYT7</accession>
<evidence type="ECO:0000256" key="6">
    <source>
        <dbReference type="ARBA" id="ARBA00022438"/>
    </source>
</evidence>
<gene>
    <name evidence="16" type="primary">pepN</name>
    <name evidence="16" type="ORF">P3H78_02715</name>
</gene>
<dbReference type="InterPro" id="IPR045357">
    <property type="entry name" value="Aminopeptidase_N-like_N"/>
</dbReference>
<evidence type="ECO:0000256" key="1">
    <source>
        <dbReference type="ARBA" id="ARBA00000098"/>
    </source>
</evidence>
<evidence type="ECO:0000256" key="3">
    <source>
        <dbReference type="ARBA" id="ARBA00010136"/>
    </source>
</evidence>
<dbReference type="EMBL" id="JARJBB010000001">
    <property type="protein sequence ID" value="MDF3297553.1"/>
    <property type="molecule type" value="Genomic_DNA"/>
</dbReference>
<evidence type="ECO:0000256" key="5">
    <source>
        <dbReference type="ARBA" id="ARBA00015611"/>
    </source>
</evidence>
<evidence type="ECO:0000256" key="2">
    <source>
        <dbReference type="ARBA" id="ARBA00001947"/>
    </source>
</evidence>
<comment type="caution">
    <text evidence="16">The sequence shown here is derived from an EMBL/GenBank/DDBJ whole genome shotgun (WGS) entry which is preliminary data.</text>
</comment>
<keyword evidence="8" id="KW-0479">Metal-binding</keyword>
<evidence type="ECO:0000313" key="16">
    <source>
        <dbReference type="EMBL" id="MDF3297553.1"/>
    </source>
</evidence>
<keyword evidence="17" id="KW-1185">Reference proteome</keyword>
<reference evidence="16 17" key="1">
    <citation type="submission" date="2023-03" db="EMBL/GenBank/DDBJ databases">
        <title>Draft genome sequence of Streptomyces sp. K1PA1 isolated from peat swamp forest in Thailand.</title>
        <authorList>
            <person name="Klaysubun C."/>
            <person name="Duangmal K."/>
        </authorList>
    </citation>
    <scope>NUCLEOTIDE SEQUENCE [LARGE SCALE GENOMIC DNA]</scope>
    <source>
        <strain evidence="16 17">K1PA1</strain>
    </source>
</reference>
<dbReference type="Proteomes" id="UP001221150">
    <property type="component" value="Unassembled WGS sequence"/>
</dbReference>
<keyword evidence="10" id="KW-0862">Zinc</keyword>
<feature type="domain" description="Aminopeptidase N-like N-terminal" evidence="15">
    <location>
        <begin position="114"/>
        <end position="188"/>
    </location>
</feature>
<dbReference type="InterPro" id="IPR050344">
    <property type="entry name" value="Peptidase_M1_aminopeptidases"/>
</dbReference>
<dbReference type="InterPro" id="IPR001930">
    <property type="entry name" value="Peptidase_M1"/>
</dbReference>
<evidence type="ECO:0000313" key="17">
    <source>
        <dbReference type="Proteomes" id="UP001221150"/>
    </source>
</evidence>
<keyword evidence="11" id="KW-0482">Metalloprotease</keyword>
<dbReference type="PRINTS" id="PR00756">
    <property type="entry name" value="ALADIPTASE"/>
</dbReference>
<evidence type="ECO:0000256" key="12">
    <source>
        <dbReference type="NCBIfam" id="TIGR02412"/>
    </source>
</evidence>
<dbReference type="InterPro" id="IPR024571">
    <property type="entry name" value="ERAP1-like_C_dom"/>
</dbReference>
<dbReference type="CDD" id="cd09602">
    <property type="entry name" value="M1_APN"/>
    <property type="match status" value="1"/>
</dbReference>
<evidence type="ECO:0000256" key="9">
    <source>
        <dbReference type="ARBA" id="ARBA00022801"/>
    </source>
</evidence>
<evidence type="ECO:0000256" key="4">
    <source>
        <dbReference type="ARBA" id="ARBA00012564"/>
    </source>
</evidence>
<evidence type="ECO:0000259" key="13">
    <source>
        <dbReference type="Pfam" id="PF01433"/>
    </source>
</evidence>
<evidence type="ECO:0000256" key="10">
    <source>
        <dbReference type="ARBA" id="ARBA00022833"/>
    </source>
</evidence>
<dbReference type="InterPro" id="IPR012778">
    <property type="entry name" value="Pept_M1_aminopeptidase"/>
</dbReference>
<dbReference type="InterPro" id="IPR014782">
    <property type="entry name" value="Peptidase_M1_dom"/>
</dbReference>